<dbReference type="PROSITE" id="PS00108">
    <property type="entry name" value="PROTEIN_KINASE_ST"/>
    <property type="match status" value="1"/>
</dbReference>
<dbReference type="EMBL" id="JACEFO010001753">
    <property type="protein sequence ID" value="KAF8711146.1"/>
    <property type="molecule type" value="Genomic_DNA"/>
</dbReference>
<proteinExistence type="inferred from homology"/>
<dbReference type="PANTHER" id="PTHR45707:SF81">
    <property type="entry name" value="PROTEIN KINASE DOMAIN-CONTAINING PROTEIN"/>
    <property type="match status" value="1"/>
</dbReference>
<dbReference type="GO" id="GO:0004674">
    <property type="term" value="F:protein serine/threonine kinase activity"/>
    <property type="evidence" value="ECO:0007669"/>
    <property type="project" value="UniProtKB-KW"/>
</dbReference>
<evidence type="ECO:0000256" key="5">
    <source>
        <dbReference type="PROSITE-ProRule" id="PRU10141"/>
    </source>
</evidence>
<dbReference type="InterPro" id="IPR021864">
    <property type="entry name" value="DUF3475"/>
</dbReference>
<dbReference type="InterPro" id="IPR011009">
    <property type="entry name" value="Kinase-like_dom_sf"/>
</dbReference>
<dbReference type="InterPro" id="IPR017441">
    <property type="entry name" value="Protein_kinase_ATP_BS"/>
</dbReference>
<keyword evidence="1" id="KW-0808">Transferase</keyword>
<dbReference type="Gene3D" id="3.30.200.20">
    <property type="entry name" value="Phosphorylase Kinase, domain 1"/>
    <property type="match status" value="1"/>
</dbReference>
<dbReference type="Proteomes" id="UP000636709">
    <property type="component" value="Unassembled WGS sequence"/>
</dbReference>
<gene>
    <name evidence="8" type="ORF">HU200_029154</name>
</gene>
<feature type="domain" description="Protein kinase" evidence="7">
    <location>
        <begin position="48"/>
        <end position="329"/>
    </location>
</feature>
<accession>A0A835BTD7</accession>
<dbReference type="Pfam" id="PF00069">
    <property type="entry name" value="Pkinase"/>
    <property type="match status" value="1"/>
</dbReference>
<dbReference type="Gene3D" id="1.10.510.10">
    <property type="entry name" value="Transferase(Phosphotransferase) domain 1"/>
    <property type="match status" value="1"/>
</dbReference>
<reference evidence="8" key="1">
    <citation type="submission" date="2020-07" db="EMBL/GenBank/DDBJ databases">
        <title>Genome sequence and genetic diversity analysis of an under-domesticated orphan crop, white fonio (Digitaria exilis).</title>
        <authorList>
            <person name="Bennetzen J.L."/>
            <person name="Chen S."/>
            <person name="Ma X."/>
            <person name="Wang X."/>
            <person name="Yssel A.E.J."/>
            <person name="Chaluvadi S.R."/>
            <person name="Johnson M."/>
            <person name="Gangashetty P."/>
            <person name="Hamidou F."/>
            <person name="Sanogo M.D."/>
            <person name="Zwaenepoel A."/>
            <person name="Wallace J."/>
            <person name="Van De Peer Y."/>
            <person name="Van Deynze A."/>
        </authorList>
    </citation>
    <scope>NUCLEOTIDE SEQUENCE</scope>
    <source>
        <tissue evidence="8">Leaves</tissue>
    </source>
</reference>
<feature type="binding site" evidence="5">
    <location>
        <position position="77"/>
    </location>
    <ligand>
        <name>ATP</name>
        <dbReference type="ChEBI" id="CHEBI:30616"/>
    </ligand>
</feature>
<dbReference type="PANTHER" id="PTHR45707">
    <property type="entry name" value="C2 CALCIUM/LIPID-BINDING PLANT PHOSPHORIBOSYLTRANSFERASE FAMILY PROTEIN"/>
    <property type="match status" value="1"/>
</dbReference>
<evidence type="ECO:0000313" key="9">
    <source>
        <dbReference type="Proteomes" id="UP000636709"/>
    </source>
</evidence>
<dbReference type="InterPro" id="IPR000719">
    <property type="entry name" value="Prot_kinase_dom"/>
</dbReference>
<dbReference type="PROSITE" id="PS50011">
    <property type="entry name" value="PROTEIN_KINASE_DOM"/>
    <property type="match status" value="1"/>
</dbReference>
<keyword evidence="4 5" id="KW-0067">ATP-binding</keyword>
<dbReference type="SUPFAM" id="SSF56112">
    <property type="entry name" value="Protein kinase-like (PK-like)"/>
    <property type="match status" value="1"/>
</dbReference>
<dbReference type="FunFam" id="1.10.510.10:FF:000870">
    <property type="entry name" value="OSJNBa0016N04.16-like protein"/>
    <property type="match status" value="1"/>
</dbReference>
<evidence type="ECO:0000256" key="2">
    <source>
        <dbReference type="ARBA" id="ARBA00022741"/>
    </source>
</evidence>
<keyword evidence="2 5" id="KW-0547">Nucleotide-binding</keyword>
<evidence type="ECO:0000256" key="4">
    <source>
        <dbReference type="ARBA" id="ARBA00022840"/>
    </source>
</evidence>
<organism evidence="8 9">
    <name type="scientific">Digitaria exilis</name>
    <dbReference type="NCBI Taxonomy" id="1010633"/>
    <lineage>
        <taxon>Eukaryota</taxon>
        <taxon>Viridiplantae</taxon>
        <taxon>Streptophyta</taxon>
        <taxon>Embryophyta</taxon>
        <taxon>Tracheophyta</taxon>
        <taxon>Spermatophyta</taxon>
        <taxon>Magnoliopsida</taxon>
        <taxon>Liliopsida</taxon>
        <taxon>Poales</taxon>
        <taxon>Poaceae</taxon>
        <taxon>PACMAD clade</taxon>
        <taxon>Panicoideae</taxon>
        <taxon>Panicodae</taxon>
        <taxon>Paniceae</taxon>
        <taxon>Anthephorinae</taxon>
        <taxon>Digitaria</taxon>
    </lineage>
</organism>
<keyword evidence="3" id="KW-0418">Kinase</keyword>
<dbReference type="SMART" id="SM00220">
    <property type="entry name" value="S_TKc"/>
    <property type="match status" value="1"/>
</dbReference>
<evidence type="ECO:0000256" key="6">
    <source>
        <dbReference type="RuleBase" id="RU000304"/>
    </source>
</evidence>
<evidence type="ECO:0000259" key="7">
    <source>
        <dbReference type="PROSITE" id="PS50011"/>
    </source>
</evidence>
<keyword evidence="9" id="KW-1185">Reference proteome</keyword>
<comment type="caution">
    <text evidence="8">The sequence shown here is derived from an EMBL/GenBank/DDBJ whole genome shotgun (WGS) entry which is preliminary data.</text>
</comment>
<dbReference type="PROSITE" id="PS00107">
    <property type="entry name" value="PROTEIN_KINASE_ATP"/>
    <property type="match status" value="1"/>
</dbReference>
<name>A0A835BTD7_9POAL</name>
<protein>
    <recommendedName>
        <fullName evidence="7">Protein kinase domain-containing protein</fullName>
    </recommendedName>
</protein>
<dbReference type="OrthoDB" id="641605at2759"/>
<evidence type="ECO:0000256" key="1">
    <source>
        <dbReference type="ARBA" id="ARBA00022679"/>
    </source>
</evidence>
<dbReference type="AlphaFoldDB" id="A0A835BTD7"/>
<dbReference type="InterPro" id="IPR008271">
    <property type="entry name" value="Ser/Thr_kinase_AS"/>
</dbReference>
<sequence>MGNEARRRALLLKTTDFDTIESMLQDPDPYAAPLCLPIDFLKAITLDFSREQELGRGGHGVVYKGVLQNGKAIAVKKLSEMHLEDAQFHNEVTYLIGLKHQNIVQLVGYCAESRWEATQVRGKYVMAEIRKRLLCFEYVNNKSLEKYISAESCGLEWHWRYDMIRGICSGLHYLHTECRIVHLDLKPENILLDDNMVPKITDFGISRLFGQQQSRVITESREGTLGYMAPEYLRNGLISNKSDIFSFGVIVIELITGSRDYPQSGAFGQYMENVAANWRNRLEKVHRYMPLEIYSQQVNTCIMIGLKCVDPDPEKRPAALDIIQMLDKIESTDRLTSVHVLSLPKSFGPIIDKVSTSKTANTSSAFTFSGKGTKAPILAFQIANTVVKGSCLMNTVSKQNIQHLKEGVLRSKGVRLLISEDYSQLLHLVQADIR</sequence>
<comment type="similarity">
    <text evidence="6">Belongs to the protein kinase superfamily.</text>
</comment>
<evidence type="ECO:0000256" key="3">
    <source>
        <dbReference type="ARBA" id="ARBA00022777"/>
    </source>
</evidence>
<evidence type="ECO:0000313" key="8">
    <source>
        <dbReference type="EMBL" id="KAF8711146.1"/>
    </source>
</evidence>
<keyword evidence="6" id="KW-0723">Serine/threonine-protein kinase</keyword>
<dbReference type="Pfam" id="PF11961">
    <property type="entry name" value="DUF3475"/>
    <property type="match status" value="1"/>
</dbReference>
<dbReference type="GO" id="GO:0045927">
    <property type="term" value="P:positive regulation of growth"/>
    <property type="evidence" value="ECO:0007669"/>
    <property type="project" value="InterPro"/>
</dbReference>
<dbReference type="GO" id="GO:0005524">
    <property type="term" value="F:ATP binding"/>
    <property type="evidence" value="ECO:0007669"/>
    <property type="project" value="UniProtKB-UniRule"/>
</dbReference>